<keyword evidence="3 5" id="KW-0285">Flavoprotein</keyword>
<dbReference type="Pfam" id="PF00441">
    <property type="entry name" value="Acyl-CoA_dh_1"/>
    <property type="match status" value="1"/>
</dbReference>
<dbReference type="InterPro" id="IPR046373">
    <property type="entry name" value="Acyl-CoA_Oxase/DH_mid-dom_sf"/>
</dbReference>
<evidence type="ECO:0000259" key="8">
    <source>
        <dbReference type="Pfam" id="PF02771"/>
    </source>
</evidence>
<dbReference type="Gene3D" id="1.10.540.10">
    <property type="entry name" value="Acyl-CoA dehydrogenase/oxidase, N-terminal domain"/>
    <property type="match status" value="1"/>
</dbReference>
<dbReference type="Proteomes" id="UP000292423">
    <property type="component" value="Unassembled WGS sequence"/>
</dbReference>
<evidence type="ECO:0000313" key="10">
    <source>
        <dbReference type="EMBL" id="RZU45204.1"/>
    </source>
</evidence>
<comment type="caution">
    <text evidence="10">The sequence shown here is derived from an EMBL/GenBank/DDBJ whole genome shotgun (WGS) entry which is preliminary data.</text>
</comment>
<evidence type="ECO:0000259" key="7">
    <source>
        <dbReference type="Pfam" id="PF02770"/>
    </source>
</evidence>
<evidence type="ECO:0000259" key="9">
    <source>
        <dbReference type="Pfam" id="PF12806"/>
    </source>
</evidence>
<sequence>MNTPLLNERDIAFLLYELLDTGRLPDRERYREHSREVFDATLQTARTIAEKYFANHNAKGDANEPTFDGAQVQLIPETKAAWDAFAGAGFLAAGYDYEEGGLQLPEVILRTAMAYINAANISTTGYLFLSIGAANLIHAFGSEAQKARYLPPMREGRFAGTMAMTEPAQGSALADIRTYAVEQPDGTYRLFGQKMFISGGDQSLTENIVHMVLARIKGAPVGVKGISLFICPKFLVNEDGSPGARNDVALAGLLHKMGWRNTTSTVLSFGEQGGAVAYLVGEAHKGLGYMFQMMNEARIAVGLGAAALAYQGFNYSLAYARQRPQGRLPSSKDPLSKQVNIIAHADVKRMLLAQKAYAEGSLALCLYASSLFEDQSTAPDSETRRRAALLLDLLTPVVKSWPSKYGTKANELAIQVLGGSGYIREYPVEQYYRDNRLNPIHEGAEAIHGIDLLGRKVGMQQMAGYSAFRENVAATIREAAGLEATAGFTAPLEAAMTRLDEVTRHLLGVIPANPDLGLANATVYLDLFGRITLAWLWLWQAVTAAEGLNQPGLPQADHDFYQGKLHTTRYFFQWELPETDVMADLLSRLEATPLEMQDAWF</sequence>
<dbReference type="Pfam" id="PF12806">
    <property type="entry name" value="Acyl-CoA_dh_C"/>
    <property type="match status" value="1"/>
</dbReference>
<evidence type="ECO:0000259" key="6">
    <source>
        <dbReference type="Pfam" id="PF00441"/>
    </source>
</evidence>
<evidence type="ECO:0000256" key="5">
    <source>
        <dbReference type="RuleBase" id="RU362125"/>
    </source>
</evidence>
<dbReference type="Pfam" id="PF02771">
    <property type="entry name" value="Acyl-CoA_dh_N"/>
    <property type="match status" value="1"/>
</dbReference>
<keyword evidence="11" id="KW-1185">Reference proteome</keyword>
<dbReference type="Pfam" id="PF02770">
    <property type="entry name" value="Acyl-CoA_dh_M"/>
    <property type="match status" value="1"/>
</dbReference>
<dbReference type="InterPro" id="IPR009100">
    <property type="entry name" value="AcylCoA_DH/oxidase_NM_dom_sf"/>
</dbReference>
<dbReference type="InterPro" id="IPR052166">
    <property type="entry name" value="Diverse_Acyl-CoA_DH"/>
</dbReference>
<reference evidence="10 11" key="1">
    <citation type="submission" date="2019-02" db="EMBL/GenBank/DDBJ databases">
        <title>Genomic Encyclopedia of Type Strains, Phase IV (KMG-IV): sequencing the most valuable type-strain genomes for metagenomic binning, comparative biology and taxonomic classification.</title>
        <authorList>
            <person name="Goeker M."/>
        </authorList>
    </citation>
    <scope>NUCLEOTIDE SEQUENCE [LARGE SCALE GENOMIC DNA]</scope>
    <source>
        <strain evidence="10 11">DSM 105135</strain>
    </source>
</reference>
<evidence type="ECO:0000256" key="4">
    <source>
        <dbReference type="ARBA" id="ARBA00022827"/>
    </source>
</evidence>
<accession>A0A4Q7Z5B2</accession>
<keyword evidence="5" id="KW-0560">Oxidoreductase</keyword>
<dbReference type="SUPFAM" id="SSF47203">
    <property type="entry name" value="Acyl-CoA dehydrogenase C-terminal domain-like"/>
    <property type="match status" value="1"/>
</dbReference>
<dbReference type="RefSeq" id="WP_130413313.1">
    <property type="nucleotide sequence ID" value="NZ_SHKX01000012.1"/>
</dbReference>
<dbReference type="InterPro" id="IPR013786">
    <property type="entry name" value="AcylCoA_DH/ox_N"/>
</dbReference>
<dbReference type="OrthoDB" id="9807883at2"/>
<dbReference type="InterPro" id="IPR006091">
    <property type="entry name" value="Acyl-CoA_Oxase/DH_mid-dom"/>
</dbReference>
<keyword evidence="4 5" id="KW-0274">FAD</keyword>
<dbReference type="InterPro" id="IPR009075">
    <property type="entry name" value="AcylCo_DH/oxidase_C"/>
</dbReference>
<comment type="similarity">
    <text evidence="2 5">Belongs to the acyl-CoA dehydrogenase family.</text>
</comment>
<dbReference type="GO" id="GO:0016627">
    <property type="term" value="F:oxidoreductase activity, acting on the CH-CH group of donors"/>
    <property type="evidence" value="ECO:0007669"/>
    <property type="project" value="InterPro"/>
</dbReference>
<evidence type="ECO:0000256" key="3">
    <source>
        <dbReference type="ARBA" id="ARBA00022630"/>
    </source>
</evidence>
<dbReference type="PANTHER" id="PTHR42803:SF3">
    <property type="entry name" value="ACYL-COA DEHYDROGENASE-RELATED"/>
    <property type="match status" value="1"/>
</dbReference>
<feature type="domain" description="Acyl-CoA dehydrogenase/oxidase C-terminal" evidence="6">
    <location>
        <begin position="285"/>
        <end position="449"/>
    </location>
</feature>
<organism evidence="10 11">
    <name type="scientific">Fluviicoccus keumensis</name>
    <dbReference type="NCBI Taxonomy" id="1435465"/>
    <lineage>
        <taxon>Bacteria</taxon>
        <taxon>Pseudomonadati</taxon>
        <taxon>Pseudomonadota</taxon>
        <taxon>Gammaproteobacteria</taxon>
        <taxon>Moraxellales</taxon>
        <taxon>Moraxellaceae</taxon>
        <taxon>Fluviicoccus</taxon>
    </lineage>
</organism>
<evidence type="ECO:0000313" key="11">
    <source>
        <dbReference type="Proteomes" id="UP000292423"/>
    </source>
</evidence>
<evidence type="ECO:0000256" key="2">
    <source>
        <dbReference type="ARBA" id="ARBA00009347"/>
    </source>
</evidence>
<dbReference type="PANTHER" id="PTHR42803">
    <property type="entry name" value="ACYL-COA DEHYDROGENASE"/>
    <property type="match status" value="1"/>
</dbReference>
<comment type="cofactor">
    <cofactor evidence="1 5">
        <name>FAD</name>
        <dbReference type="ChEBI" id="CHEBI:57692"/>
    </cofactor>
</comment>
<dbReference type="GO" id="GO:0050660">
    <property type="term" value="F:flavin adenine dinucleotide binding"/>
    <property type="evidence" value="ECO:0007669"/>
    <property type="project" value="InterPro"/>
</dbReference>
<dbReference type="Gene3D" id="1.20.140.10">
    <property type="entry name" value="Butyryl-CoA Dehydrogenase, subunit A, domain 3"/>
    <property type="match status" value="1"/>
</dbReference>
<name>A0A4Q7Z5B2_9GAMM</name>
<evidence type="ECO:0000256" key="1">
    <source>
        <dbReference type="ARBA" id="ARBA00001974"/>
    </source>
</evidence>
<feature type="domain" description="Acyl-CoA oxidase/dehydrogenase middle" evidence="7">
    <location>
        <begin position="162"/>
        <end position="264"/>
    </location>
</feature>
<dbReference type="InterPro" id="IPR037069">
    <property type="entry name" value="AcylCoA_DH/ox_N_sf"/>
</dbReference>
<protein>
    <submittedName>
        <fullName evidence="10">Butyryl-CoA dehydrogenase</fullName>
    </submittedName>
</protein>
<feature type="domain" description="Acyl-CoA dehydrogenase/oxidase N-terminal" evidence="8">
    <location>
        <begin position="41"/>
        <end position="156"/>
    </location>
</feature>
<proteinExistence type="inferred from homology"/>
<gene>
    <name evidence="10" type="ORF">EV700_2019</name>
</gene>
<dbReference type="EMBL" id="SHKX01000012">
    <property type="protein sequence ID" value="RZU45204.1"/>
    <property type="molecule type" value="Genomic_DNA"/>
</dbReference>
<dbReference type="Gene3D" id="2.40.110.10">
    <property type="entry name" value="Butyryl-CoA Dehydrogenase, subunit A, domain 2"/>
    <property type="match status" value="1"/>
</dbReference>
<dbReference type="InterPro" id="IPR036250">
    <property type="entry name" value="AcylCo_DH-like_C"/>
</dbReference>
<dbReference type="InterPro" id="IPR025878">
    <property type="entry name" value="Acyl-CoA_dh-like_C_dom"/>
</dbReference>
<dbReference type="AlphaFoldDB" id="A0A4Q7Z5B2"/>
<feature type="domain" description="Acetyl-CoA dehydrogenase-like C-terminal" evidence="9">
    <location>
        <begin position="470"/>
        <end position="596"/>
    </location>
</feature>
<dbReference type="SUPFAM" id="SSF56645">
    <property type="entry name" value="Acyl-CoA dehydrogenase NM domain-like"/>
    <property type="match status" value="1"/>
</dbReference>